<dbReference type="Pfam" id="PF16477">
    <property type="entry name" value="DUF5054"/>
    <property type="match status" value="1"/>
</dbReference>
<dbReference type="EMBL" id="CAMXCT010000095">
    <property type="protein sequence ID" value="CAI3973743.1"/>
    <property type="molecule type" value="Genomic_DNA"/>
</dbReference>
<reference evidence="4" key="2">
    <citation type="submission" date="2024-04" db="EMBL/GenBank/DDBJ databases">
        <authorList>
            <person name="Chen Y."/>
            <person name="Shah S."/>
            <person name="Dougan E. K."/>
            <person name="Thang M."/>
            <person name="Chan C."/>
        </authorList>
    </citation>
    <scope>NUCLEOTIDE SEQUENCE [LARGE SCALE GENOMIC DNA]</scope>
</reference>
<comment type="caution">
    <text evidence="3">The sequence shown here is derived from an EMBL/GenBank/DDBJ whole genome shotgun (WGS) entry which is preliminary data.</text>
</comment>
<feature type="compositionally biased region" description="Basic and acidic residues" evidence="1">
    <location>
        <begin position="892"/>
        <end position="906"/>
    </location>
</feature>
<keyword evidence="2" id="KW-0812">Transmembrane</keyword>
<gene>
    <name evidence="3" type="ORF">C1SCF055_LOCUS2207</name>
</gene>
<keyword evidence="2" id="KW-1133">Transmembrane helix</keyword>
<dbReference type="InterPro" id="IPR011042">
    <property type="entry name" value="6-blade_b-propeller_TolB-like"/>
</dbReference>
<feature type="transmembrane region" description="Helical" evidence="2">
    <location>
        <begin position="381"/>
        <end position="401"/>
    </location>
</feature>
<evidence type="ECO:0000256" key="1">
    <source>
        <dbReference type="SAM" id="MobiDB-lite"/>
    </source>
</evidence>
<evidence type="ECO:0000313" key="3">
    <source>
        <dbReference type="EMBL" id="CAI3973743.1"/>
    </source>
</evidence>
<accession>A0A9P1FEZ8</accession>
<reference evidence="3" key="1">
    <citation type="submission" date="2022-10" db="EMBL/GenBank/DDBJ databases">
        <authorList>
            <person name="Chen Y."/>
            <person name="Dougan E. K."/>
            <person name="Chan C."/>
            <person name="Rhodes N."/>
            <person name="Thang M."/>
        </authorList>
    </citation>
    <scope>NUCLEOTIDE SEQUENCE</scope>
</reference>
<keyword evidence="2" id="KW-0472">Membrane</keyword>
<dbReference type="Gene3D" id="2.120.10.30">
    <property type="entry name" value="TolB, C-terminal domain"/>
    <property type="match status" value="1"/>
</dbReference>
<dbReference type="InterPro" id="IPR032482">
    <property type="entry name" value="DUF5054"/>
</dbReference>
<feature type="region of interest" description="Disordered" evidence="1">
    <location>
        <begin position="892"/>
        <end position="928"/>
    </location>
</feature>
<organism evidence="3">
    <name type="scientific">Cladocopium goreaui</name>
    <dbReference type="NCBI Taxonomy" id="2562237"/>
    <lineage>
        <taxon>Eukaryota</taxon>
        <taxon>Sar</taxon>
        <taxon>Alveolata</taxon>
        <taxon>Dinophyceae</taxon>
        <taxon>Suessiales</taxon>
        <taxon>Symbiodiniaceae</taxon>
        <taxon>Cladocopium</taxon>
    </lineage>
</organism>
<evidence type="ECO:0000313" key="6">
    <source>
        <dbReference type="Proteomes" id="UP001152797"/>
    </source>
</evidence>
<protein>
    <submittedName>
        <fullName evidence="5">Ankyrin repeat and sterile alpha motif domain-containing protein 1B</fullName>
    </submittedName>
</protein>
<evidence type="ECO:0000256" key="2">
    <source>
        <dbReference type="SAM" id="Phobius"/>
    </source>
</evidence>
<keyword evidence="6" id="KW-1185">Reference proteome</keyword>
<sequence length="1670" mass="181109">MRSHGPCVRTFGGPIMGQFKYLGGVRAGDGMIYGIPGHAKQVLRIDPRTYDVQRIGPRLDGKFKWLRGILAPNGCIYGIPAHADSVLKIVPSTGEVRHVGRGLVGDGRWKWHGGVLGPDGAIYGIPCNAEGVLRVVPDTDEVQILGSLPEGCNKWYGGLLGHDGSIYGIPYNAEKILKISQGEVSTFGDFPGKWKWHGGTVGPDGAIYGIPSHARSVLKIEPGGGAGISLLGDLTDQPFKWGGGAGDAKRFVYGFPSNHDSVLKIDTFTDEVSMMEEFALPGKSKWQGGMLAKDGAIYAVPDRANAVLQIAPDGARLVGGPLAGHFKWQGAVMAEDGTIVGLPSRAKTVLEIRPGARIKDCQGLPFCLLRPSTDSVSSGDASSILFLLFLIVALAQLFLCSTRINVRRRRKLQVQFASQSHILRWIGDLPYRYAIGAIQAAGLANESVIIDGESTFSLPLQSSTYFAGYTFFSLPASDCYTHSGEVETQIQGQLATYYTYLSTCGWSRGRFNHGGRDLISIGAFAPYDGAGDGTSISFSLSYRTWVVDASVDTAQINDAFALIGLTMAGFLGIAIGVITCSVACCLMCCMNDKTTTVIQQASATATRRNSNGGGTAGSGSACDGAACDGTALSSIGLPAMDGLSERSNAPVVGYQGPGIPGIGIGGAGRSPNGATELGEATYHLAVHQVFIRFHLCMSRDILQRSNVSKLTCDRPVPQPLGPKQLVFWRSEELSLEVPHDWVFNGPIGTVCVAGDDRVRDVLLCTIIVLSLAMLAALAWFTWFALLAVASCHPGTWDGKVIMNENGAELPDLSGEWTDATKDTFQLRIFQPATEAAAAPNSSYARLVSDMGKMTMVEVCKLTPVYSYETRHRIKTTIRCEATGLRERLGQAKAREGVVETDGHDPKVTWPHGTSGTWQKSVSSPASRSHFSEPKIHKVHVVFMNHYDVGYTDFLNGVDNTYMHKYFPSARATAEKMKASGLGNFTYTTHPWLMQRFLECPCAEDPSGSCLARNLNNTFEPPLKCPSEEEVKNFSSAAKLGEIAWNAAPFNIQPENLSPELLHAAFDLTRRMDRRFGRPSTRTMSIRDAIYVTRAVLPHLAKYNITGLTIGSNGADFPPQAPKLHRWIDNTTKTDIIVAYHPYGYGGYGLKDCAEAPNGVALCTEFRTDNTGPPANVSEVMGILNSVEKEYPGAEVIASTFDAFFEDVQVIRDQLPTVSLEVGDTWVYGNPSDPLKMAQYRAIQRAWIKCLQSGEPRCQPSDPAIQNMTFFLLKAPEHTWGTPGISGWGGGDDYNTSKFHGDLSNVTFMKAAESWAEQRIFNELAARALETAPHPLAKVVREELSIVENVKEPDTSDLKELPLQNIVTFSSGAQIQLGSDGSLVMLRFPGGEDLASPSAPFGGFSYQTFNDTEWKPFTYAYLNDHQMQTGFCKNGSNNFTESATWRPTLARLFEQNSSGEFILAEMQMPQKPSSSYGAPSKIYLKITAAASSLDLTFTTIGKQPTMLGESSSISFVPRSTHVSKQGHGSGSAWRLMKLGQEIDPEGVLDGGNQFTHGVWGGISVKTARGVLTLDSLDAINMNPITAEFPVGNPLPASYQESVAKAGKGLSRLVAGSIKGMAVNLHNNLWNTNYPLYYPYYDGRFCETPLKCRNSNSLFRIHLEYKTNEIVI</sequence>
<dbReference type="EMBL" id="CAMXCT020000095">
    <property type="protein sequence ID" value="CAL1127118.1"/>
    <property type="molecule type" value="Genomic_DNA"/>
</dbReference>
<dbReference type="Proteomes" id="UP001152797">
    <property type="component" value="Unassembled WGS sequence"/>
</dbReference>
<evidence type="ECO:0000313" key="5">
    <source>
        <dbReference type="EMBL" id="CAL4761055.1"/>
    </source>
</evidence>
<proteinExistence type="predicted"/>
<feature type="transmembrane region" description="Helical" evidence="2">
    <location>
        <begin position="761"/>
        <end position="785"/>
    </location>
</feature>
<dbReference type="OrthoDB" id="414171at2759"/>
<dbReference type="EMBL" id="CAMXCT030000095">
    <property type="protein sequence ID" value="CAL4761055.1"/>
    <property type="molecule type" value="Genomic_DNA"/>
</dbReference>
<dbReference type="SUPFAM" id="SSF63829">
    <property type="entry name" value="Calcium-dependent phosphotriesterase"/>
    <property type="match status" value="1"/>
</dbReference>
<feature type="compositionally biased region" description="Polar residues" evidence="1">
    <location>
        <begin position="911"/>
        <end position="928"/>
    </location>
</feature>
<evidence type="ECO:0000313" key="4">
    <source>
        <dbReference type="EMBL" id="CAL1127118.1"/>
    </source>
</evidence>
<name>A0A9P1FEZ8_9DINO</name>